<dbReference type="GO" id="GO:0000398">
    <property type="term" value="P:mRNA splicing, via spliceosome"/>
    <property type="evidence" value="ECO:0007669"/>
    <property type="project" value="TreeGrafter"/>
</dbReference>
<dbReference type="InterPro" id="IPR045168">
    <property type="entry name" value="YTH_prot"/>
</dbReference>
<dbReference type="SMART" id="SM00360">
    <property type="entry name" value="RRM"/>
    <property type="match status" value="1"/>
</dbReference>
<feature type="region of interest" description="Disordered" evidence="2">
    <location>
        <begin position="583"/>
        <end position="605"/>
    </location>
</feature>
<evidence type="ECO:0000313" key="5">
    <source>
        <dbReference type="EMBL" id="KAF2710546.1"/>
    </source>
</evidence>
<dbReference type="Gene3D" id="3.30.70.330">
    <property type="match status" value="1"/>
</dbReference>
<protein>
    <recommendedName>
        <fullName evidence="7">YTH domain-containing protein</fullName>
    </recommendedName>
</protein>
<feature type="compositionally biased region" description="Polar residues" evidence="2">
    <location>
        <begin position="45"/>
        <end position="69"/>
    </location>
</feature>
<dbReference type="InterPro" id="IPR012677">
    <property type="entry name" value="Nucleotide-bd_a/b_plait_sf"/>
</dbReference>
<evidence type="ECO:0000256" key="1">
    <source>
        <dbReference type="PROSITE-ProRule" id="PRU00176"/>
    </source>
</evidence>
<feature type="region of interest" description="Disordered" evidence="2">
    <location>
        <begin position="41"/>
        <end position="159"/>
    </location>
</feature>
<sequence length="687" mass="74715">MAFFWVQQWVALPVVYENPMGDLPPGVVAQMDISAAGLSPEHHQTLSNVPTRNSSSNTPFYSQLNSIPQGQLRPDFRPQTHSTSPQYPGQEHGASSLNMASMVGALPDYPMDAGQNNSQAHQHGQRPLSGASTSALQQQQQQNMTMSGHTPGSLSTQSHYSHGFVQSQYQQGYTPTQNSQHANYATFPMNQQRLAGPNSMQNPYQQFAQPSQYMYYPSPYGPPTQFTQGFSALGTPAHAMYGSRGSPPNVHALVMGQGVEMPQHDGVFSPLNRPNSGGLQGEIGPIGPIYGSSFLPLGLQRPGPVSTIPRGPPRKPKQSGHALWVGNLPPGTTVVDLKDHFSRDATKDIESLFLISKSNCAFVNYRSETSCTAAMHRFHDSRFNGVRLVCRLRRSSAPASGVPTGPSAMLGTQPPANISPPRSPQDVDGVDVVNGDGAHGDVAGSPTLQSSDESRHASTASEKYFIVKSLTLQDLELSVRNGIWATQSHNEEALNKAFQSAENVYLVFSANKSGEYFGYARMTSPILDDAPGLISSAPKPDNILDAPDVPKSIPTPATEFAPKGRIIDDSARGTIFWEAQLSDLEGEDKDPEKEQEQIDADASTVAQSWGKPFKIEWISTNRLPFYRTRGLRNPWNANREVKIARDGTELETSVGERLIQMFHRLGPSSAAAPMMQPHLGAPQMRSY</sequence>
<reference evidence="5" key="1">
    <citation type="journal article" date="2020" name="Stud. Mycol.">
        <title>101 Dothideomycetes genomes: a test case for predicting lifestyles and emergence of pathogens.</title>
        <authorList>
            <person name="Haridas S."/>
            <person name="Albert R."/>
            <person name="Binder M."/>
            <person name="Bloem J."/>
            <person name="Labutti K."/>
            <person name="Salamov A."/>
            <person name="Andreopoulos B."/>
            <person name="Baker S."/>
            <person name="Barry K."/>
            <person name="Bills G."/>
            <person name="Bluhm B."/>
            <person name="Cannon C."/>
            <person name="Castanera R."/>
            <person name="Culley D."/>
            <person name="Daum C."/>
            <person name="Ezra D."/>
            <person name="Gonzalez J."/>
            <person name="Henrissat B."/>
            <person name="Kuo A."/>
            <person name="Liang C."/>
            <person name="Lipzen A."/>
            <person name="Lutzoni F."/>
            <person name="Magnuson J."/>
            <person name="Mondo S."/>
            <person name="Nolan M."/>
            <person name="Ohm R."/>
            <person name="Pangilinan J."/>
            <person name="Park H.-J."/>
            <person name="Ramirez L."/>
            <person name="Alfaro M."/>
            <person name="Sun H."/>
            <person name="Tritt A."/>
            <person name="Yoshinaga Y."/>
            <person name="Zwiers L.-H."/>
            <person name="Turgeon B."/>
            <person name="Goodwin S."/>
            <person name="Spatafora J."/>
            <person name="Crous P."/>
            <person name="Grigoriev I."/>
        </authorList>
    </citation>
    <scope>NUCLEOTIDE SEQUENCE</scope>
    <source>
        <strain evidence="5">CBS 279.74</strain>
    </source>
</reference>
<evidence type="ECO:0000256" key="2">
    <source>
        <dbReference type="SAM" id="MobiDB-lite"/>
    </source>
</evidence>
<dbReference type="PROSITE" id="PS50102">
    <property type="entry name" value="RRM"/>
    <property type="match status" value="1"/>
</dbReference>
<feature type="compositionally biased region" description="Polar residues" evidence="2">
    <location>
        <begin position="143"/>
        <end position="159"/>
    </location>
</feature>
<proteinExistence type="predicted"/>
<feature type="region of interest" description="Disordered" evidence="2">
    <location>
        <begin position="396"/>
        <end position="456"/>
    </location>
</feature>
<dbReference type="GO" id="GO:0000381">
    <property type="term" value="P:regulation of alternative mRNA splicing, via spliceosome"/>
    <property type="evidence" value="ECO:0007669"/>
    <property type="project" value="TreeGrafter"/>
</dbReference>
<dbReference type="InterPro" id="IPR007275">
    <property type="entry name" value="YTH_domain"/>
</dbReference>
<keyword evidence="1" id="KW-0694">RNA-binding</keyword>
<dbReference type="Gene3D" id="3.10.590.10">
    <property type="entry name" value="ph1033 like domains"/>
    <property type="match status" value="1"/>
</dbReference>
<dbReference type="PANTHER" id="PTHR12357">
    <property type="entry name" value="YTH YT521-B HOMOLOGY DOMAIN-CONTAINING"/>
    <property type="match status" value="1"/>
</dbReference>
<feature type="compositionally biased region" description="Polar residues" evidence="2">
    <location>
        <begin position="446"/>
        <end position="456"/>
    </location>
</feature>
<dbReference type="Pfam" id="PF25701">
    <property type="entry name" value="RRM_YTH1"/>
    <property type="match status" value="1"/>
</dbReference>
<dbReference type="SUPFAM" id="SSF54928">
    <property type="entry name" value="RNA-binding domain, RBD"/>
    <property type="match status" value="1"/>
</dbReference>
<dbReference type="CDD" id="cd00590">
    <property type="entry name" value="RRM_SF"/>
    <property type="match status" value="1"/>
</dbReference>
<dbReference type="InterPro" id="IPR000504">
    <property type="entry name" value="RRM_dom"/>
</dbReference>
<dbReference type="OrthoDB" id="306690at2759"/>
<feature type="compositionally biased region" description="Polar residues" evidence="2">
    <location>
        <begin position="79"/>
        <end position="99"/>
    </location>
</feature>
<evidence type="ECO:0000259" key="3">
    <source>
        <dbReference type="PROSITE" id="PS50102"/>
    </source>
</evidence>
<keyword evidence="6" id="KW-1185">Reference proteome</keyword>
<dbReference type="GO" id="GO:0005654">
    <property type="term" value="C:nucleoplasm"/>
    <property type="evidence" value="ECO:0007669"/>
    <property type="project" value="TreeGrafter"/>
</dbReference>
<dbReference type="AlphaFoldDB" id="A0A6G1KCE9"/>
<dbReference type="GO" id="GO:0003729">
    <property type="term" value="F:mRNA binding"/>
    <property type="evidence" value="ECO:0007669"/>
    <property type="project" value="TreeGrafter"/>
</dbReference>
<dbReference type="EMBL" id="MU005769">
    <property type="protein sequence ID" value="KAF2710546.1"/>
    <property type="molecule type" value="Genomic_DNA"/>
</dbReference>
<accession>A0A6G1KCE9</accession>
<dbReference type="PROSITE" id="PS50882">
    <property type="entry name" value="YTH"/>
    <property type="match status" value="1"/>
</dbReference>
<evidence type="ECO:0000313" key="6">
    <source>
        <dbReference type="Proteomes" id="UP000799428"/>
    </source>
</evidence>
<organism evidence="5 6">
    <name type="scientific">Pleomassaria siparia CBS 279.74</name>
    <dbReference type="NCBI Taxonomy" id="1314801"/>
    <lineage>
        <taxon>Eukaryota</taxon>
        <taxon>Fungi</taxon>
        <taxon>Dikarya</taxon>
        <taxon>Ascomycota</taxon>
        <taxon>Pezizomycotina</taxon>
        <taxon>Dothideomycetes</taxon>
        <taxon>Pleosporomycetidae</taxon>
        <taxon>Pleosporales</taxon>
        <taxon>Pleomassariaceae</taxon>
        <taxon>Pleomassaria</taxon>
    </lineage>
</organism>
<dbReference type="InterPro" id="IPR035979">
    <property type="entry name" value="RBD_domain_sf"/>
</dbReference>
<name>A0A6G1KCE9_9PLEO</name>
<feature type="domain" description="YTH" evidence="4">
    <location>
        <begin position="462"/>
        <end position="662"/>
    </location>
</feature>
<dbReference type="Pfam" id="PF04146">
    <property type="entry name" value="YTH"/>
    <property type="match status" value="1"/>
</dbReference>
<evidence type="ECO:0008006" key="7">
    <source>
        <dbReference type="Google" id="ProtNLM"/>
    </source>
</evidence>
<dbReference type="PANTHER" id="PTHR12357:SF3">
    <property type="entry name" value="YTH DOMAIN-CONTAINING PROTEIN 1"/>
    <property type="match status" value="1"/>
</dbReference>
<feature type="compositionally biased region" description="Low complexity" evidence="2">
    <location>
        <begin position="426"/>
        <end position="444"/>
    </location>
</feature>
<dbReference type="CDD" id="cd21134">
    <property type="entry name" value="YTH"/>
    <property type="match status" value="1"/>
</dbReference>
<feature type="domain" description="RRM" evidence="3">
    <location>
        <begin position="321"/>
        <end position="395"/>
    </location>
</feature>
<dbReference type="InterPro" id="IPR057720">
    <property type="entry name" value="RRM_YTH1"/>
</dbReference>
<dbReference type="GO" id="GO:1990247">
    <property type="term" value="F:N6-methyladenosine-containing RNA reader activity"/>
    <property type="evidence" value="ECO:0007669"/>
    <property type="project" value="TreeGrafter"/>
</dbReference>
<dbReference type="Proteomes" id="UP000799428">
    <property type="component" value="Unassembled WGS sequence"/>
</dbReference>
<gene>
    <name evidence="5" type="ORF">K504DRAFT_405828</name>
</gene>
<evidence type="ECO:0000259" key="4">
    <source>
        <dbReference type="PROSITE" id="PS50882"/>
    </source>
</evidence>